<accession>A0AA44BF21</accession>
<dbReference type="AlphaFoldDB" id="A0AA44BF21"/>
<dbReference type="EMBL" id="SUMG01000006">
    <property type="protein sequence ID" value="NBG88136.1"/>
    <property type="molecule type" value="Genomic_DNA"/>
</dbReference>
<feature type="transmembrane region" description="Helical" evidence="1">
    <location>
        <begin position="72"/>
        <end position="98"/>
    </location>
</feature>
<comment type="caution">
    <text evidence="2">The sequence shown here is derived from an EMBL/GenBank/DDBJ whole genome shotgun (WGS) entry which is preliminary data.</text>
</comment>
<feature type="transmembrane region" description="Helical" evidence="1">
    <location>
        <begin position="38"/>
        <end position="60"/>
    </location>
</feature>
<keyword evidence="1" id="KW-0812">Transmembrane</keyword>
<dbReference type="Proteomes" id="UP000449710">
    <property type="component" value="Unassembled WGS sequence"/>
</dbReference>
<gene>
    <name evidence="2" type="ORF">ISALK_06440</name>
</gene>
<proteinExistence type="predicted"/>
<keyword evidence="3" id="KW-1185">Reference proteome</keyword>
<reference evidence="2 3" key="1">
    <citation type="submission" date="2019-04" db="EMBL/GenBank/DDBJ databases">
        <title>Isachenkonia alkalipeptolytica gen. nov. sp. nov. a new anaerobic, alkiliphilic organothrophic bacterium capable to reduce synthesized ferrihydrite isolated from a soda lake.</title>
        <authorList>
            <person name="Toshchakov S.V."/>
            <person name="Zavarzina D.G."/>
            <person name="Zhilina T.N."/>
            <person name="Kostrikina N.A."/>
            <person name="Kublanov I.V."/>
        </authorList>
    </citation>
    <scope>NUCLEOTIDE SEQUENCE [LARGE SCALE GENOMIC DNA]</scope>
    <source>
        <strain evidence="2 3">Z-1701</strain>
    </source>
</reference>
<evidence type="ECO:0000256" key="1">
    <source>
        <dbReference type="SAM" id="Phobius"/>
    </source>
</evidence>
<evidence type="ECO:0000313" key="2">
    <source>
        <dbReference type="EMBL" id="NBG88136.1"/>
    </source>
</evidence>
<sequence length="99" mass="11419">MKKTSILIYSSMLLATILGVYGQRISYYLPRVIGEMSPLYYLTTLTVVSFLLFWALPIFVYKLNKNIEKKSFATTIGINCFIGIPVSTWSFFVLVMWWG</sequence>
<name>A0AA44BF21_9CLOT</name>
<keyword evidence="1" id="KW-1133">Transmembrane helix</keyword>
<organism evidence="2 3">
    <name type="scientific">Isachenkonia alkalipeptolytica</name>
    <dbReference type="NCBI Taxonomy" id="2565777"/>
    <lineage>
        <taxon>Bacteria</taxon>
        <taxon>Bacillati</taxon>
        <taxon>Bacillota</taxon>
        <taxon>Clostridia</taxon>
        <taxon>Eubacteriales</taxon>
        <taxon>Clostridiaceae</taxon>
        <taxon>Isachenkonia</taxon>
    </lineage>
</organism>
<protein>
    <submittedName>
        <fullName evidence="2">Uncharacterized protein</fullName>
    </submittedName>
</protein>
<dbReference type="RefSeq" id="WP_160720351.1">
    <property type="nucleotide sequence ID" value="NZ_SUMG01000006.1"/>
</dbReference>
<keyword evidence="1" id="KW-0472">Membrane</keyword>
<evidence type="ECO:0000313" key="3">
    <source>
        <dbReference type="Proteomes" id="UP000449710"/>
    </source>
</evidence>